<dbReference type="Pfam" id="PF00005">
    <property type="entry name" value="ABC_tran"/>
    <property type="match status" value="1"/>
</dbReference>
<dbReference type="EMBL" id="JADKPV010000005">
    <property type="protein sequence ID" value="MBF4501800.1"/>
    <property type="molecule type" value="Genomic_DNA"/>
</dbReference>
<proteinExistence type="inferred from homology"/>
<sequence length="224" mass="24701">MIELKNISKVYNKSKSNEVNALQNIDLKIEAGSMLAIMGPSGSGKSTLLNILGCLDVASAGTYKLNGQELQSLSRGKLAAVRNQHFGFVVQDFALIEDYTVMKNVEIPLHYSKNKVNKKEKTLALLDMLGMKEKASEYVYNLSGGQRQRVAIARALINNPDIILADEPTGALDQKTGEQVLAIFKKIHKEQNKTVLIVTHDEKIAKQCEGIINIVDGKIVKKSY</sequence>
<dbReference type="GO" id="GO:0005524">
    <property type="term" value="F:ATP binding"/>
    <property type="evidence" value="ECO:0007669"/>
    <property type="project" value="UniProtKB-KW"/>
</dbReference>
<dbReference type="SUPFAM" id="SSF52540">
    <property type="entry name" value="P-loop containing nucleoside triphosphate hydrolases"/>
    <property type="match status" value="1"/>
</dbReference>
<dbReference type="InterPro" id="IPR003593">
    <property type="entry name" value="AAA+_ATPase"/>
</dbReference>
<dbReference type="InterPro" id="IPR027417">
    <property type="entry name" value="P-loop_NTPase"/>
</dbReference>
<dbReference type="AlphaFoldDB" id="A0A8J7GKQ1"/>
<dbReference type="PANTHER" id="PTHR42798">
    <property type="entry name" value="LIPOPROTEIN-RELEASING SYSTEM ATP-BINDING PROTEIN LOLD"/>
    <property type="match status" value="1"/>
</dbReference>
<dbReference type="PANTHER" id="PTHR42798:SF4">
    <property type="entry name" value="ABC TRANSPORTER DOMAIN-CONTAINING PROTEIN"/>
    <property type="match status" value="1"/>
</dbReference>
<organism evidence="6 7">
    <name type="scientific">Savagea serpentis</name>
    <dbReference type="NCBI Taxonomy" id="2785297"/>
    <lineage>
        <taxon>Bacteria</taxon>
        <taxon>Bacillati</taxon>
        <taxon>Bacillota</taxon>
        <taxon>Bacilli</taxon>
        <taxon>Bacillales</taxon>
        <taxon>Caryophanaceae</taxon>
        <taxon>Savagea</taxon>
    </lineage>
</organism>
<comment type="caution">
    <text evidence="6">The sequence shown here is derived from an EMBL/GenBank/DDBJ whole genome shotgun (WGS) entry which is preliminary data.</text>
</comment>
<dbReference type="SMART" id="SM00382">
    <property type="entry name" value="AAA"/>
    <property type="match status" value="1"/>
</dbReference>
<dbReference type="GO" id="GO:0016887">
    <property type="term" value="F:ATP hydrolysis activity"/>
    <property type="evidence" value="ECO:0007669"/>
    <property type="project" value="InterPro"/>
</dbReference>
<dbReference type="FunFam" id="3.40.50.300:FF:000032">
    <property type="entry name" value="Export ABC transporter ATP-binding protein"/>
    <property type="match status" value="1"/>
</dbReference>
<reference evidence="6" key="1">
    <citation type="submission" date="2020-11" db="EMBL/GenBank/DDBJ databases">
        <title>Multidrug resistant novel bacterium Savagea serpentis sp. nov., isolated from the scats of a vine snake (Ahaetulla nasuta).</title>
        <authorList>
            <person name="Venkata Ramana V."/>
            <person name="Vikas Patil S."/>
            <person name="Yogita Lugani V."/>
        </authorList>
    </citation>
    <scope>NUCLEOTIDE SEQUENCE</scope>
    <source>
        <strain evidence="6">SN6</strain>
    </source>
</reference>
<dbReference type="PROSITE" id="PS00211">
    <property type="entry name" value="ABC_TRANSPORTER_1"/>
    <property type="match status" value="1"/>
</dbReference>
<dbReference type="InterPro" id="IPR017911">
    <property type="entry name" value="MacB-like_ATP-bd"/>
</dbReference>
<evidence type="ECO:0000256" key="2">
    <source>
        <dbReference type="ARBA" id="ARBA00022448"/>
    </source>
</evidence>
<dbReference type="Proteomes" id="UP000622653">
    <property type="component" value="Unassembled WGS sequence"/>
</dbReference>
<dbReference type="Gene3D" id="3.40.50.300">
    <property type="entry name" value="P-loop containing nucleotide triphosphate hydrolases"/>
    <property type="match status" value="1"/>
</dbReference>
<evidence type="ECO:0000256" key="3">
    <source>
        <dbReference type="ARBA" id="ARBA00022741"/>
    </source>
</evidence>
<dbReference type="GO" id="GO:0022857">
    <property type="term" value="F:transmembrane transporter activity"/>
    <property type="evidence" value="ECO:0007669"/>
    <property type="project" value="UniProtKB-ARBA"/>
</dbReference>
<dbReference type="InterPro" id="IPR003439">
    <property type="entry name" value="ABC_transporter-like_ATP-bd"/>
</dbReference>
<gene>
    <name evidence="6" type="ORF">IRY55_10520</name>
</gene>
<dbReference type="RefSeq" id="WP_194563276.1">
    <property type="nucleotide sequence ID" value="NZ_JADKPV010000005.1"/>
</dbReference>
<dbReference type="PROSITE" id="PS50893">
    <property type="entry name" value="ABC_TRANSPORTER_2"/>
    <property type="match status" value="1"/>
</dbReference>
<evidence type="ECO:0000259" key="5">
    <source>
        <dbReference type="PROSITE" id="PS50893"/>
    </source>
</evidence>
<evidence type="ECO:0000313" key="7">
    <source>
        <dbReference type="Proteomes" id="UP000622653"/>
    </source>
</evidence>
<dbReference type="CDD" id="cd03255">
    <property type="entry name" value="ABC_MJ0796_LolCDE_FtsE"/>
    <property type="match status" value="1"/>
</dbReference>
<dbReference type="InterPro" id="IPR017871">
    <property type="entry name" value="ABC_transporter-like_CS"/>
</dbReference>
<feature type="domain" description="ABC transporter" evidence="5">
    <location>
        <begin position="2"/>
        <end position="224"/>
    </location>
</feature>
<keyword evidence="2" id="KW-0813">Transport</keyword>
<evidence type="ECO:0000256" key="4">
    <source>
        <dbReference type="ARBA" id="ARBA00022840"/>
    </source>
</evidence>
<keyword evidence="4 6" id="KW-0067">ATP-binding</keyword>
<evidence type="ECO:0000256" key="1">
    <source>
        <dbReference type="ARBA" id="ARBA00005417"/>
    </source>
</evidence>
<keyword evidence="7" id="KW-1185">Reference proteome</keyword>
<evidence type="ECO:0000313" key="6">
    <source>
        <dbReference type="EMBL" id="MBF4501800.1"/>
    </source>
</evidence>
<protein>
    <submittedName>
        <fullName evidence="6">ABC transporter ATP-binding protein</fullName>
    </submittedName>
</protein>
<comment type="similarity">
    <text evidence="1">Belongs to the ABC transporter superfamily.</text>
</comment>
<name>A0A8J7GKQ1_9BACL</name>
<keyword evidence="3" id="KW-0547">Nucleotide-binding</keyword>
<dbReference type="GO" id="GO:0098796">
    <property type="term" value="C:membrane protein complex"/>
    <property type="evidence" value="ECO:0007669"/>
    <property type="project" value="UniProtKB-ARBA"/>
</dbReference>
<accession>A0A8J7GKQ1</accession>